<dbReference type="RefSeq" id="WP_348711424.1">
    <property type="nucleotide sequence ID" value="NZ_CAXIXW010000018.1"/>
</dbReference>
<evidence type="ECO:0000256" key="1">
    <source>
        <dbReference type="SAM" id="Coils"/>
    </source>
</evidence>
<feature type="chain" id="PRO_5045039778" description="Lipoprotein" evidence="3">
    <location>
        <begin position="20"/>
        <end position="186"/>
    </location>
</feature>
<organism evidence="4 5">
    <name type="scientific">Tenacibaculum platacis</name>
    <dbReference type="NCBI Taxonomy" id="3137852"/>
    <lineage>
        <taxon>Bacteria</taxon>
        <taxon>Pseudomonadati</taxon>
        <taxon>Bacteroidota</taxon>
        <taxon>Flavobacteriia</taxon>
        <taxon>Flavobacteriales</taxon>
        <taxon>Flavobacteriaceae</taxon>
        <taxon>Tenacibaculum</taxon>
    </lineage>
</organism>
<keyword evidence="5" id="KW-1185">Reference proteome</keyword>
<gene>
    <name evidence="4" type="ORF">T190607A01A_20063</name>
</gene>
<dbReference type="Proteomes" id="UP001497416">
    <property type="component" value="Unassembled WGS sequence"/>
</dbReference>
<reference evidence="4 5" key="1">
    <citation type="submission" date="2024-05" db="EMBL/GenBank/DDBJ databases">
        <authorList>
            <person name="Duchaud E."/>
        </authorList>
    </citation>
    <scope>NUCLEOTIDE SEQUENCE [LARGE SCALE GENOMIC DNA]</scope>
    <source>
        <strain evidence="4">Ena-SAMPLE-TAB-13-05-2024-13:56:06:370-140302</strain>
    </source>
</reference>
<sequence>MNLLRLTIALVLIALTACAQSPRVPTPPQTPNNSHTEVVTSGSRVSSSTSVSDSNGSYKFRSKFHSSKRDGVENILSDALDGIKLYRKNNKLEWEILQGGEVLFECSLNKNRLSIFVDKELSTGKFNKRIKNLGEELQAYISSHKRHSFNRSANTIARAENRLERAKRELQESIKNLEEVKRANEQ</sequence>
<feature type="coiled-coil region" evidence="1">
    <location>
        <begin position="149"/>
        <end position="183"/>
    </location>
</feature>
<keyword evidence="3" id="KW-0732">Signal</keyword>
<name>A0ABM9NXJ1_9FLAO</name>
<comment type="caution">
    <text evidence="4">The sequence shown here is derived from an EMBL/GenBank/DDBJ whole genome shotgun (WGS) entry which is preliminary data.</text>
</comment>
<evidence type="ECO:0000313" key="5">
    <source>
        <dbReference type="Proteomes" id="UP001497416"/>
    </source>
</evidence>
<feature type="signal peptide" evidence="3">
    <location>
        <begin position="1"/>
        <end position="19"/>
    </location>
</feature>
<keyword evidence="1" id="KW-0175">Coiled coil</keyword>
<protein>
    <recommendedName>
        <fullName evidence="6">Lipoprotein</fullName>
    </recommendedName>
</protein>
<evidence type="ECO:0000313" key="4">
    <source>
        <dbReference type="EMBL" id="CAL2083006.1"/>
    </source>
</evidence>
<proteinExistence type="predicted"/>
<feature type="region of interest" description="Disordered" evidence="2">
    <location>
        <begin position="22"/>
        <end position="56"/>
    </location>
</feature>
<evidence type="ECO:0000256" key="3">
    <source>
        <dbReference type="SAM" id="SignalP"/>
    </source>
</evidence>
<dbReference type="EMBL" id="CAXIXY010000004">
    <property type="protein sequence ID" value="CAL2083006.1"/>
    <property type="molecule type" value="Genomic_DNA"/>
</dbReference>
<feature type="compositionally biased region" description="Low complexity" evidence="2">
    <location>
        <begin position="38"/>
        <end position="56"/>
    </location>
</feature>
<accession>A0ABM9NXJ1</accession>
<evidence type="ECO:0008006" key="6">
    <source>
        <dbReference type="Google" id="ProtNLM"/>
    </source>
</evidence>
<dbReference type="PROSITE" id="PS51257">
    <property type="entry name" value="PROKAR_LIPOPROTEIN"/>
    <property type="match status" value="1"/>
</dbReference>
<evidence type="ECO:0000256" key="2">
    <source>
        <dbReference type="SAM" id="MobiDB-lite"/>
    </source>
</evidence>